<reference evidence="1" key="1">
    <citation type="journal article" date="1999" name="Methods Enzymol.">
        <title>High-efficiency full-length cDNA cloning.</title>
        <authorList>
            <person name="Carninci P."/>
            <person name="Hayashizaki Y."/>
        </authorList>
    </citation>
    <scope>NUCLEOTIDE SEQUENCE</scope>
    <source>
        <strain evidence="1">C57BL/6J</strain>
        <tissue evidence="1">Testis</tissue>
    </source>
</reference>
<dbReference type="EMBL" id="AK016140">
    <property type="protein sequence ID" value="BAB30124.1"/>
    <property type="molecule type" value="mRNA"/>
</dbReference>
<reference evidence="1" key="5">
    <citation type="journal article" date="2001" name="Nature">
        <title>Functional annotation of a full-length mouse cDNA collection.</title>
        <authorList>
            <consortium name="The RIKEN Genome Exploration Research Group Phase II Team and the FANTOM Consortium"/>
        </authorList>
    </citation>
    <scope>NUCLEOTIDE SEQUENCE</scope>
    <source>
        <strain evidence="1">C57BL/6J</strain>
        <tissue evidence="1">Testis</tissue>
    </source>
</reference>
<evidence type="ECO:0000313" key="2">
    <source>
        <dbReference type="MGI" id="MGI:1922527"/>
    </source>
</evidence>
<reference evidence="1" key="6">
    <citation type="journal article" date="2002" name="Nature">
        <title>Analysis of the mouse transcriptome based on functional annotation of 60,770 full-length cDNAs.</title>
        <authorList>
            <consortium name="The FANTOM Consortium and the RIKEN Genome Exploration Research Group Phase I and II Team"/>
        </authorList>
    </citation>
    <scope>NUCLEOTIDE SEQUENCE</scope>
    <source>
        <strain evidence="1">C57BL/6J</strain>
        <tissue evidence="1">Testis</tissue>
    </source>
</reference>
<gene>
    <name evidence="2" type="primary">4930556A20Rik</name>
</gene>
<reference evidence="1" key="2">
    <citation type="journal article" date="2000" name="Genome Res.">
        <title>Normalization and subtraction of cap-trapper-selected cDNAs to prepare full-length cDNA libraries for rapid discovery of new genes.</title>
        <authorList>
            <person name="Carninci P."/>
            <person name="Shibata Y."/>
            <person name="Hayatsu N."/>
            <person name="Sugahara Y."/>
            <person name="Shibata K."/>
            <person name="Itoh M."/>
            <person name="Konno H."/>
            <person name="Okazaki Y."/>
            <person name="Muramatsu M."/>
            <person name="Hayashizaki Y."/>
        </authorList>
    </citation>
    <scope>NUCLEOTIDE SEQUENCE</scope>
    <source>
        <strain evidence="1">C57BL/6J</strain>
        <tissue evidence="1">Testis</tissue>
    </source>
</reference>
<accession>Q9D4U9</accession>
<dbReference type="MGI" id="MGI:1922527">
    <property type="gene designation" value="4930556A20Rik"/>
</dbReference>
<reference evidence="1" key="3">
    <citation type="journal article" date="2000" name="Genome Res.">
        <title>RIKEN integrated sequence analysis (RISA) system--384-format sequencing pipeline with 384 multicapillary sequencer.</title>
        <authorList>
            <person name="Shibata K."/>
            <person name="Itoh M."/>
            <person name="Aizawa K."/>
            <person name="Nagaoka S."/>
            <person name="Sasaki N."/>
            <person name="Carninci P."/>
            <person name="Konno H."/>
            <person name="Akiyama J."/>
            <person name="Nishi K."/>
            <person name="Kitsunai T."/>
            <person name="Tashiro H."/>
            <person name="Itoh M."/>
            <person name="Sumi N."/>
            <person name="Ishii Y."/>
            <person name="Nakamura S."/>
            <person name="Hazama M."/>
            <person name="Nishine T."/>
            <person name="Harada A."/>
            <person name="Yamamoto R."/>
            <person name="Matsumoto H."/>
            <person name="Sakaguchi S."/>
            <person name="Ikegami T."/>
            <person name="Kashiwagi K."/>
            <person name="Fujiwake S."/>
            <person name="Inoue K."/>
            <person name="Togawa Y."/>
            <person name="Izawa M."/>
            <person name="Ohara E."/>
            <person name="Watahiki M."/>
            <person name="Yoneda Y."/>
            <person name="Ishikawa T."/>
            <person name="Ozawa K."/>
            <person name="Tanaka T."/>
            <person name="Matsuura S."/>
            <person name="Kawai J."/>
            <person name="Okazaki Y."/>
            <person name="Muramatsu M."/>
            <person name="Inoue Y."/>
            <person name="Kira A."/>
            <person name="Hayashizaki Y."/>
        </authorList>
    </citation>
    <scope>NUCLEOTIDE SEQUENCE</scope>
    <source>
        <strain evidence="1">C57BL/6J</strain>
        <tissue evidence="1">Testis</tissue>
    </source>
</reference>
<protein>
    <submittedName>
        <fullName evidence="1">Uncharacterized protein</fullName>
    </submittedName>
</protein>
<reference evidence="1" key="7">
    <citation type="journal article" date="2005" name="Science">
        <title>The Transcriptional Landscape of the Mammalian Genome.</title>
        <authorList>
            <consortium name="The FANTOM Consortium"/>
            <consortium name="Riken Genome Exploration Research Group and Genome Science Group (Genome Network Project Core Group)"/>
        </authorList>
    </citation>
    <scope>NUCLEOTIDE SEQUENCE</scope>
    <source>
        <strain evidence="1">C57BL/6J</strain>
        <tissue evidence="1">Testis</tissue>
    </source>
</reference>
<dbReference type="AlphaFoldDB" id="Q9D4U9"/>
<evidence type="ECO:0000313" key="1">
    <source>
        <dbReference type="EMBL" id="BAB30124.1"/>
    </source>
</evidence>
<reference evidence="1" key="8">
    <citation type="journal article" date="2005" name="Science">
        <title>Antisense Transcription in the Mammalian Transcriptome.</title>
        <authorList>
            <consortium name="RIKEN Genome Exploration Research Group and Genome Science Group (Genome Network Project Core Group) and the FANTOM Consortium"/>
        </authorList>
    </citation>
    <scope>NUCLEOTIDE SEQUENCE</scope>
    <source>
        <strain evidence="1">C57BL/6J</strain>
        <tissue evidence="1">Testis</tissue>
    </source>
</reference>
<proteinExistence type="evidence at transcript level"/>
<organism evidence="1">
    <name type="scientific">Mus musculus</name>
    <name type="common">Mouse</name>
    <dbReference type="NCBI Taxonomy" id="10090"/>
    <lineage>
        <taxon>Eukaryota</taxon>
        <taxon>Metazoa</taxon>
        <taxon>Chordata</taxon>
        <taxon>Craniata</taxon>
        <taxon>Vertebrata</taxon>
        <taxon>Euteleostomi</taxon>
        <taxon>Mammalia</taxon>
        <taxon>Eutheria</taxon>
        <taxon>Euarchontoglires</taxon>
        <taxon>Glires</taxon>
        <taxon>Rodentia</taxon>
        <taxon>Myomorpha</taxon>
        <taxon>Muroidea</taxon>
        <taxon>Muridae</taxon>
        <taxon>Murinae</taxon>
        <taxon>Mus</taxon>
        <taxon>Mus</taxon>
    </lineage>
</organism>
<name>Q9D4U9_MOUSE</name>
<sequence>MIRLFTGYRGLGKWGVALFRVSDSHNVLFTQFVVQFSVYFSALFYTSQKNKCLNQLCSAFSISISLHFFLSIQLQTVHLSPRNSSFQILKDLNIPKPVVSFPFLF</sequence>
<dbReference type="AGR" id="MGI:1922527"/>
<reference evidence="1" key="4">
    <citation type="submission" date="2000-07" db="EMBL/GenBank/DDBJ databases">
        <authorList>
            <person name="Adachi J."/>
            <person name="Aizawa K."/>
            <person name="Akahira S."/>
            <person name="Akimura T."/>
            <person name="Arai A."/>
            <person name="Aono H."/>
            <person name="Arakawa T."/>
            <person name="Bono H."/>
            <person name="Carninci P."/>
            <person name="Fukuda S."/>
            <person name="Fukunishi Y."/>
            <person name="Furuno M."/>
            <person name="Hanagaki T."/>
            <person name="Hara A."/>
            <person name="Hayatsu N."/>
            <person name="Hiramoto K."/>
            <person name="Hiraoka T."/>
            <person name="Hori F."/>
            <person name="Imotani K."/>
            <person name="Ishii Y."/>
            <person name="Itoh M."/>
            <person name="Izawa M."/>
            <person name="Kasukawa T."/>
            <person name="Kato H."/>
            <person name="Kawai J."/>
            <person name="Kojima Y."/>
            <person name="Konno H."/>
            <person name="Kouda M."/>
            <person name="Koya S."/>
            <person name="Kurihara C."/>
            <person name="Matsuyama T."/>
            <person name="Miyazaki A."/>
            <person name="Nishi K."/>
            <person name="Nomura K."/>
            <person name="Numazaki R."/>
            <person name="Ohno M."/>
            <person name="Okazaki Y."/>
            <person name="Okido T."/>
            <person name="Owa C."/>
            <person name="Saito H."/>
            <person name="Saito R."/>
            <person name="Sakai C."/>
            <person name="Sakai K."/>
            <person name="Sano H."/>
            <person name="Sasaki D."/>
            <person name="Shibata K."/>
            <person name="Shibata Y."/>
            <person name="Shinagawa A."/>
            <person name="Shiraki T."/>
            <person name="Sogabe Y."/>
            <person name="Suzuki H."/>
            <person name="Tagami M."/>
            <person name="Tagawa A."/>
            <person name="Takahashi F."/>
            <person name="Tanaka T."/>
            <person name="Tejima Y."/>
            <person name="Toya T."/>
            <person name="Yamamura T."/>
            <person name="Yasunishi A."/>
            <person name="Yoshida K."/>
            <person name="Yoshino M."/>
            <person name="Muramatsu M."/>
            <person name="Hayashizaki Y."/>
        </authorList>
    </citation>
    <scope>NUCLEOTIDE SEQUENCE</scope>
    <source>
        <strain evidence="1">C57BL/6J</strain>
        <tissue evidence="1">Testis</tissue>
    </source>
</reference>